<accession>A0A2Z4PSU6</accession>
<gene>
    <name evidence="1" type="ORF">A8139_11205</name>
</gene>
<protein>
    <submittedName>
        <fullName evidence="1">Uncharacterized protein</fullName>
    </submittedName>
</protein>
<sequence length="155" mass="17652">MTHIAIDNAKSIKEAREHCISFFELIRKADVWHFVETPDYEIKDNFTCPLSIVRAAIKNSPKSDQDSNPWRNAMIAKDDAIKAHKKAVANLQAGDFVVFAGITYKLCEKVDRMCVYNFGRSKSVEGWRCHDIRNAVPIVLEAYHLENGVIIKNTD</sequence>
<organism evidence="1 2">
    <name type="scientific">Marinomonas primoryensis</name>
    <dbReference type="NCBI Taxonomy" id="178399"/>
    <lineage>
        <taxon>Bacteria</taxon>
        <taxon>Pseudomonadati</taxon>
        <taxon>Pseudomonadota</taxon>
        <taxon>Gammaproteobacteria</taxon>
        <taxon>Oceanospirillales</taxon>
        <taxon>Oceanospirillaceae</taxon>
        <taxon>Marinomonas</taxon>
    </lineage>
</organism>
<proteinExistence type="predicted"/>
<dbReference type="EMBL" id="CP016181">
    <property type="protein sequence ID" value="AWY00495.1"/>
    <property type="molecule type" value="Genomic_DNA"/>
</dbReference>
<dbReference type="AlphaFoldDB" id="A0A2Z4PSU6"/>
<dbReference type="Proteomes" id="UP000249898">
    <property type="component" value="Chromosome"/>
</dbReference>
<evidence type="ECO:0000313" key="1">
    <source>
        <dbReference type="EMBL" id="AWY00495.1"/>
    </source>
</evidence>
<reference evidence="1 2" key="1">
    <citation type="submission" date="2016-06" db="EMBL/GenBank/DDBJ databases">
        <title>The sequenced genome of the ice-adhering bacterium Marinomonas primoryensis, from Antarctica.</title>
        <authorList>
            <person name="Graham L."/>
            <person name="Vance T.D.R."/>
            <person name="Davies P.L."/>
        </authorList>
    </citation>
    <scope>NUCLEOTIDE SEQUENCE [LARGE SCALE GENOMIC DNA]</scope>
    <source>
        <strain evidence="1 2">AceL</strain>
    </source>
</reference>
<evidence type="ECO:0000313" key="2">
    <source>
        <dbReference type="Proteomes" id="UP000249898"/>
    </source>
</evidence>
<name>A0A2Z4PSU6_9GAMM</name>
<dbReference type="RefSeq" id="WP_112138158.1">
    <property type="nucleotide sequence ID" value="NZ_CP016181.1"/>
</dbReference>